<evidence type="ECO:0000259" key="2">
    <source>
        <dbReference type="PROSITE" id="PS50055"/>
    </source>
</evidence>
<dbReference type="GO" id="GO:0004725">
    <property type="term" value="F:protein tyrosine phosphatase activity"/>
    <property type="evidence" value="ECO:0007669"/>
    <property type="project" value="InterPro"/>
</dbReference>
<evidence type="ECO:0000259" key="3">
    <source>
        <dbReference type="PROSITE" id="PS50056"/>
    </source>
</evidence>
<feature type="compositionally biased region" description="Basic and acidic residues" evidence="1">
    <location>
        <begin position="34"/>
        <end position="46"/>
    </location>
</feature>
<name>A0A914PR01_9BILA</name>
<proteinExistence type="predicted"/>
<dbReference type="PROSITE" id="PS50056">
    <property type="entry name" value="TYR_PHOSPHATASE_2"/>
    <property type="match status" value="1"/>
</dbReference>
<dbReference type="PRINTS" id="PR00700">
    <property type="entry name" value="PRTYPHPHTASE"/>
</dbReference>
<feature type="domain" description="Tyrosine specific protein phosphatases" evidence="3">
    <location>
        <begin position="203"/>
        <end position="288"/>
    </location>
</feature>
<sequence>MSFKKKGSMDKLSPEQQRKIMVFKFKTASEYKEEFSTLNKEEKKTDSSSTFESFEKDENKDRNRYRGIKCIENTRVKISTKSTYVHANNVHLGRLKLILAQAPMADTNGDFIQMIWEKRIEMMFMLCNFYEKKVEIVDGQKVRNNVEKSSRYFGGTSEAMFFGKFKVEVLSEDFVNQREDLVKRVLYISHKKSKTPPRVVTHFQFLAWIDHKDVKETSGIHLMMNEIFRQKDKIVIHCSAGIGRTGTLAAACIAWKQFESKEFESVFETVKELRKLRYKCVQTPLQYYMVHSLFIETIENCLLVNLQYVKKAMEMHYNEVDDLKKYNEVDDLKK</sequence>
<feature type="domain" description="Tyrosine-protein phosphatase" evidence="2">
    <location>
        <begin position="31"/>
        <end position="297"/>
    </location>
</feature>
<dbReference type="Gene3D" id="3.90.190.10">
    <property type="entry name" value="Protein tyrosine phosphatase superfamily"/>
    <property type="match status" value="1"/>
</dbReference>
<keyword evidence="4" id="KW-1185">Reference proteome</keyword>
<dbReference type="CDD" id="cd00047">
    <property type="entry name" value="PTPc"/>
    <property type="match status" value="1"/>
</dbReference>
<dbReference type="InterPro" id="IPR016130">
    <property type="entry name" value="Tyr_Pase_AS"/>
</dbReference>
<dbReference type="InterPro" id="IPR003595">
    <property type="entry name" value="Tyr_Pase_cat"/>
</dbReference>
<dbReference type="Pfam" id="PF00102">
    <property type="entry name" value="Y_phosphatase"/>
    <property type="match status" value="1"/>
</dbReference>
<dbReference type="Proteomes" id="UP000887578">
    <property type="component" value="Unplaced"/>
</dbReference>
<evidence type="ECO:0000256" key="1">
    <source>
        <dbReference type="SAM" id="MobiDB-lite"/>
    </source>
</evidence>
<accession>A0A914PR01</accession>
<dbReference type="SUPFAM" id="SSF52799">
    <property type="entry name" value="(Phosphotyrosine protein) phosphatases II"/>
    <property type="match status" value="1"/>
</dbReference>
<dbReference type="InterPro" id="IPR000242">
    <property type="entry name" value="PTP_cat"/>
</dbReference>
<dbReference type="InterPro" id="IPR029021">
    <property type="entry name" value="Prot-tyrosine_phosphatase-like"/>
</dbReference>
<dbReference type="InterPro" id="IPR000387">
    <property type="entry name" value="Tyr_Pase_dom"/>
</dbReference>
<evidence type="ECO:0000313" key="4">
    <source>
        <dbReference type="Proteomes" id="UP000887578"/>
    </source>
</evidence>
<dbReference type="InterPro" id="IPR052782">
    <property type="entry name" value="Oocyte-zygote_transition_reg"/>
</dbReference>
<dbReference type="WBParaSite" id="PDA_v2.g21028.t1">
    <property type="protein sequence ID" value="PDA_v2.g21028.t1"/>
    <property type="gene ID" value="PDA_v2.g21028"/>
</dbReference>
<feature type="region of interest" description="Disordered" evidence="1">
    <location>
        <begin position="34"/>
        <end position="56"/>
    </location>
</feature>
<organism evidence="4 5">
    <name type="scientific">Panagrolaimus davidi</name>
    <dbReference type="NCBI Taxonomy" id="227884"/>
    <lineage>
        <taxon>Eukaryota</taxon>
        <taxon>Metazoa</taxon>
        <taxon>Ecdysozoa</taxon>
        <taxon>Nematoda</taxon>
        <taxon>Chromadorea</taxon>
        <taxon>Rhabditida</taxon>
        <taxon>Tylenchina</taxon>
        <taxon>Panagrolaimomorpha</taxon>
        <taxon>Panagrolaimoidea</taxon>
        <taxon>Panagrolaimidae</taxon>
        <taxon>Panagrolaimus</taxon>
    </lineage>
</organism>
<dbReference type="SMART" id="SM00404">
    <property type="entry name" value="PTPc_motif"/>
    <property type="match status" value="1"/>
</dbReference>
<dbReference type="SMART" id="SM00194">
    <property type="entry name" value="PTPc"/>
    <property type="match status" value="1"/>
</dbReference>
<reference evidence="5" key="1">
    <citation type="submission" date="2022-11" db="UniProtKB">
        <authorList>
            <consortium name="WormBaseParasite"/>
        </authorList>
    </citation>
    <scope>IDENTIFICATION</scope>
</reference>
<dbReference type="PROSITE" id="PS50055">
    <property type="entry name" value="TYR_PHOSPHATASE_PTP"/>
    <property type="match status" value="1"/>
</dbReference>
<protein>
    <submittedName>
        <fullName evidence="5">Protein tyrosine phosphatase</fullName>
    </submittedName>
</protein>
<dbReference type="AlphaFoldDB" id="A0A914PR01"/>
<dbReference type="PANTHER" id="PTHR46163">
    <property type="entry name" value="TYROSINE-PROTEIN PHOSPHATASE-RELATED"/>
    <property type="match status" value="1"/>
</dbReference>
<dbReference type="PROSITE" id="PS00383">
    <property type="entry name" value="TYR_PHOSPHATASE_1"/>
    <property type="match status" value="1"/>
</dbReference>
<evidence type="ECO:0000313" key="5">
    <source>
        <dbReference type="WBParaSite" id="PDA_v2.g21028.t1"/>
    </source>
</evidence>